<dbReference type="Proteomes" id="UP000838878">
    <property type="component" value="Chromosome 4"/>
</dbReference>
<dbReference type="EMBL" id="OV170224">
    <property type="protein sequence ID" value="CAH0724171.1"/>
    <property type="molecule type" value="Genomic_DNA"/>
</dbReference>
<organism evidence="1 2">
    <name type="scientific">Brenthis ino</name>
    <name type="common">lesser marbled fritillary</name>
    <dbReference type="NCBI Taxonomy" id="405034"/>
    <lineage>
        <taxon>Eukaryota</taxon>
        <taxon>Metazoa</taxon>
        <taxon>Ecdysozoa</taxon>
        <taxon>Arthropoda</taxon>
        <taxon>Hexapoda</taxon>
        <taxon>Insecta</taxon>
        <taxon>Pterygota</taxon>
        <taxon>Neoptera</taxon>
        <taxon>Endopterygota</taxon>
        <taxon>Lepidoptera</taxon>
        <taxon>Glossata</taxon>
        <taxon>Ditrysia</taxon>
        <taxon>Papilionoidea</taxon>
        <taxon>Nymphalidae</taxon>
        <taxon>Heliconiinae</taxon>
        <taxon>Argynnini</taxon>
        <taxon>Brenthis</taxon>
    </lineage>
</organism>
<feature type="non-terminal residue" evidence="1">
    <location>
        <position position="111"/>
    </location>
</feature>
<accession>A0A8J9YFD1</accession>
<sequence length="111" mass="12575">MSFVCRTSNRVTSDNRDCGSAPSSSMVSYEACVMDTRWLIHYTYNVLPTKFPPRRTISSKLAICAEDIIVHKCARRHKCTLLSLSYSGGTTTRHDQYVLRRRTDGETPPNS</sequence>
<dbReference type="AlphaFoldDB" id="A0A8J9YFD1"/>
<name>A0A8J9YFD1_9NEOP</name>
<reference evidence="1" key="1">
    <citation type="submission" date="2021-12" db="EMBL/GenBank/DDBJ databases">
        <authorList>
            <person name="Martin H S."/>
        </authorList>
    </citation>
    <scope>NUCLEOTIDE SEQUENCE</scope>
</reference>
<keyword evidence="2" id="KW-1185">Reference proteome</keyword>
<proteinExistence type="predicted"/>
<evidence type="ECO:0000313" key="2">
    <source>
        <dbReference type="Proteomes" id="UP000838878"/>
    </source>
</evidence>
<gene>
    <name evidence="1" type="ORF">BINO364_LOCUS9916</name>
</gene>
<evidence type="ECO:0000313" key="1">
    <source>
        <dbReference type="EMBL" id="CAH0724171.1"/>
    </source>
</evidence>
<protein>
    <submittedName>
        <fullName evidence="1">Uncharacterized protein</fullName>
    </submittedName>
</protein>